<dbReference type="AlphaFoldDB" id="A0A6C0H5E2"/>
<evidence type="ECO:0000313" key="1">
    <source>
        <dbReference type="EMBL" id="QHT75233.1"/>
    </source>
</evidence>
<protein>
    <submittedName>
        <fullName evidence="1">Uncharacterized protein</fullName>
    </submittedName>
</protein>
<proteinExistence type="predicted"/>
<accession>A0A6C0H5E2</accession>
<reference evidence="1" key="1">
    <citation type="journal article" date="2020" name="Nature">
        <title>Giant virus diversity and host interactions through global metagenomics.</title>
        <authorList>
            <person name="Schulz F."/>
            <person name="Roux S."/>
            <person name="Paez-Espino D."/>
            <person name="Jungbluth S."/>
            <person name="Walsh D.A."/>
            <person name="Denef V.J."/>
            <person name="McMahon K.D."/>
            <person name="Konstantinidis K.T."/>
            <person name="Eloe-Fadrosh E.A."/>
            <person name="Kyrpides N.C."/>
            <person name="Woyke T."/>
        </authorList>
    </citation>
    <scope>NUCLEOTIDE SEQUENCE</scope>
    <source>
        <strain evidence="1">GVMAG-M-3300023179-63</strain>
    </source>
</reference>
<dbReference type="EMBL" id="MN739865">
    <property type="protein sequence ID" value="QHT75233.1"/>
    <property type="molecule type" value="Genomic_DNA"/>
</dbReference>
<organism evidence="1">
    <name type="scientific">viral metagenome</name>
    <dbReference type="NCBI Taxonomy" id="1070528"/>
    <lineage>
        <taxon>unclassified sequences</taxon>
        <taxon>metagenomes</taxon>
        <taxon>organismal metagenomes</taxon>
    </lineage>
</organism>
<name>A0A6C0H5E2_9ZZZZ</name>
<sequence>MNCYAGLVKRIAKSCFPPTRPVPQLEPLDARNIIKHRSYQVACEEASKYPCERWKEVYEAHMNVSFNPKPISDEEAWEAALVWAEAKAQERESPTTIHSAIECHYDSDIGEFSDI</sequence>